<dbReference type="PANTHER" id="PTHR48261:SF2">
    <property type="entry name" value="ACETYLGLUCOSAMINYLTRANSFERASE"/>
    <property type="match status" value="1"/>
</dbReference>
<dbReference type="EMBL" id="KB007919">
    <property type="protein sequence ID" value="ELR20384.1"/>
    <property type="molecule type" value="Genomic_DNA"/>
</dbReference>
<evidence type="ECO:0000313" key="6">
    <source>
        <dbReference type="EMBL" id="ELR20384.1"/>
    </source>
</evidence>
<dbReference type="Pfam" id="PF09258">
    <property type="entry name" value="Glyco_transf_64"/>
    <property type="match status" value="1"/>
</dbReference>
<reference evidence="6 7" key="1">
    <citation type="journal article" date="2013" name="Genome Biol.">
        <title>Genome of Acanthamoeba castellanii highlights extensive lateral gene transfer and early evolution of tyrosine kinase signaling.</title>
        <authorList>
            <person name="Clarke M."/>
            <person name="Lohan A.J."/>
            <person name="Liu B."/>
            <person name="Lagkouvardos I."/>
            <person name="Roy S."/>
            <person name="Zafar N."/>
            <person name="Bertelli C."/>
            <person name="Schilde C."/>
            <person name="Kianianmomeni A."/>
            <person name="Burglin T.R."/>
            <person name="Frech C."/>
            <person name="Turcotte B."/>
            <person name="Kopec K.O."/>
            <person name="Synnott J.M."/>
            <person name="Choo C."/>
            <person name="Paponov I."/>
            <person name="Finkler A."/>
            <person name="Soon Heng Tan C."/>
            <person name="Hutchins A.P."/>
            <person name="Weinmeier T."/>
            <person name="Rattei T."/>
            <person name="Chu J.S."/>
            <person name="Gimenez G."/>
            <person name="Irimia M."/>
            <person name="Rigden D.J."/>
            <person name="Fitzpatrick D.A."/>
            <person name="Lorenzo-Morales J."/>
            <person name="Bateman A."/>
            <person name="Chiu C.H."/>
            <person name="Tang P."/>
            <person name="Hegemann P."/>
            <person name="Fromm H."/>
            <person name="Raoult D."/>
            <person name="Greub G."/>
            <person name="Miranda-Saavedra D."/>
            <person name="Chen N."/>
            <person name="Nash P."/>
            <person name="Ginger M.L."/>
            <person name="Horn M."/>
            <person name="Schaap P."/>
            <person name="Caler L."/>
            <person name="Loftus B."/>
        </authorList>
    </citation>
    <scope>NUCLEOTIDE SEQUENCE [LARGE SCALE GENOMIC DNA]</scope>
    <source>
        <strain evidence="6 7">Neff</strain>
    </source>
</reference>
<dbReference type="Proteomes" id="UP000011083">
    <property type="component" value="Unassembled WGS sequence"/>
</dbReference>
<dbReference type="GeneID" id="14921259"/>
<keyword evidence="2" id="KW-0808">Transferase</keyword>
<feature type="domain" description="Glycosyl transferase 64" evidence="5">
    <location>
        <begin position="1"/>
        <end position="173"/>
    </location>
</feature>
<keyword evidence="3" id="KW-0472">Membrane</keyword>
<evidence type="ECO:0000259" key="5">
    <source>
        <dbReference type="Pfam" id="PF09258"/>
    </source>
</evidence>
<dbReference type="InterPro" id="IPR015338">
    <property type="entry name" value="GT64_dom"/>
</dbReference>
<evidence type="ECO:0000313" key="7">
    <source>
        <dbReference type="Proteomes" id="UP000011083"/>
    </source>
</evidence>
<dbReference type="Gene3D" id="3.90.550.10">
    <property type="entry name" value="Spore Coat Polysaccharide Biosynthesis Protein SpsA, Chain A"/>
    <property type="match status" value="1"/>
</dbReference>
<sequence>TEAVLSNDDDLFYTPESAEYLFRFVIIGVVRICQIWQRHRRSIVGDSPRFSGDGTYEFDGHPCLNVVLTNSAFVPTALMRQYSEPTAGPVAQLRAHVDEHTNCEDIGINFVAAASTEPEMVMDPPVSVSMPGGWANERLMATLINHHSQPAHYTKRANCGKAFMGFFGRLGLPNIRHTYTLQQHLDHKL</sequence>
<dbReference type="PANTHER" id="PTHR48261">
    <property type="entry name" value="ACETYLGLUCOSAMINYLTRANSFERASE"/>
    <property type="match status" value="1"/>
</dbReference>
<evidence type="ECO:0000256" key="4">
    <source>
        <dbReference type="ARBA" id="ARBA00023157"/>
    </source>
</evidence>
<organism evidence="6 7">
    <name type="scientific">Acanthamoeba castellanii (strain ATCC 30010 / Neff)</name>
    <dbReference type="NCBI Taxonomy" id="1257118"/>
    <lineage>
        <taxon>Eukaryota</taxon>
        <taxon>Amoebozoa</taxon>
        <taxon>Discosea</taxon>
        <taxon>Longamoebia</taxon>
        <taxon>Centramoebida</taxon>
        <taxon>Acanthamoebidae</taxon>
        <taxon>Acanthamoeba</taxon>
    </lineage>
</organism>
<dbReference type="OrthoDB" id="1733656at2759"/>
<protein>
    <recommendedName>
        <fullName evidence="5">Glycosyl transferase 64 domain-containing protein</fullName>
    </recommendedName>
</protein>
<proteinExistence type="predicted"/>
<evidence type="ECO:0000256" key="2">
    <source>
        <dbReference type="ARBA" id="ARBA00022679"/>
    </source>
</evidence>
<evidence type="ECO:0000256" key="3">
    <source>
        <dbReference type="ARBA" id="ARBA00023136"/>
    </source>
</evidence>
<dbReference type="VEuPathDB" id="AmoebaDB:ACA1_338740"/>
<dbReference type="InterPro" id="IPR004263">
    <property type="entry name" value="Exostosin"/>
</dbReference>
<name>L8H4C1_ACACF</name>
<keyword evidence="7" id="KW-1185">Reference proteome</keyword>
<dbReference type="GO" id="GO:0016757">
    <property type="term" value="F:glycosyltransferase activity"/>
    <property type="evidence" value="ECO:0007669"/>
    <property type="project" value="InterPro"/>
</dbReference>
<keyword evidence="4" id="KW-1015">Disulfide bond</keyword>
<evidence type="ECO:0000256" key="1">
    <source>
        <dbReference type="ARBA" id="ARBA00004370"/>
    </source>
</evidence>
<feature type="non-terminal residue" evidence="6">
    <location>
        <position position="1"/>
    </location>
</feature>
<dbReference type="AlphaFoldDB" id="L8H4C1"/>
<accession>L8H4C1</accession>
<gene>
    <name evidence="6" type="ORF">ACA1_338740</name>
</gene>
<comment type="subcellular location">
    <subcellularLocation>
        <location evidence="1">Membrane</location>
    </subcellularLocation>
</comment>
<dbReference type="InterPro" id="IPR029044">
    <property type="entry name" value="Nucleotide-diphossugar_trans"/>
</dbReference>
<dbReference type="KEGG" id="acan:ACA1_338740"/>
<dbReference type="GO" id="GO:0016020">
    <property type="term" value="C:membrane"/>
    <property type="evidence" value="ECO:0007669"/>
    <property type="project" value="UniProtKB-SubCell"/>
</dbReference>
<dbReference type="RefSeq" id="XP_004342799.1">
    <property type="nucleotide sequence ID" value="XM_004342750.1"/>
</dbReference>